<keyword evidence="4 6" id="KW-1133">Transmembrane helix</keyword>
<feature type="transmembrane region" description="Helical" evidence="6">
    <location>
        <begin position="255"/>
        <end position="274"/>
    </location>
</feature>
<feature type="transmembrane region" description="Helical" evidence="6">
    <location>
        <begin position="12"/>
        <end position="34"/>
    </location>
</feature>
<reference evidence="9" key="1">
    <citation type="submission" date="2013-11" db="EMBL/GenBank/DDBJ databases">
        <title>The genomic landscape of the Guanapo guppy.</title>
        <authorList>
            <person name="Kuenstner A."/>
            <person name="Dreyer C."/>
        </authorList>
    </citation>
    <scope>NUCLEOTIDE SEQUENCE</scope>
    <source>
        <strain evidence="9">Guanapo</strain>
    </source>
</reference>
<feature type="transmembrane region" description="Helical" evidence="6">
    <location>
        <begin position="140"/>
        <end position="158"/>
    </location>
</feature>
<accession>A0A3P9N4B9</accession>
<reference evidence="8" key="3">
    <citation type="submission" date="2025-09" db="UniProtKB">
        <authorList>
            <consortium name="Ensembl"/>
        </authorList>
    </citation>
    <scope>IDENTIFICATION</scope>
    <source>
        <strain evidence="8">Guanapo</strain>
    </source>
</reference>
<feature type="domain" description="Ammonium transporter AmtB-like" evidence="7">
    <location>
        <begin position="105"/>
        <end position="438"/>
    </location>
</feature>
<comment type="subcellular location">
    <subcellularLocation>
        <location evidence="1">Membrane</location>
        <topology evidence="1">Multi-pass membrane protein</topology>
    </subcellularLocation>
</comment>
<evidence type="ECO:0000256" key="1">
    <source>
        <dbReference type="ARBA" id="ARBA00004141"/>
    </source>
</evidence>
<dbReference type="OMA" id="IHVFATY"/>
<protein>
    <submittedName>
        <fullName evidence="8">Rh blood group, D antigen</fullName>
    </submittedName>
</protein>
<dbReference type="GeneTree" id="ENSGT00950000182844"/>
<dbReference type="Pfam" id="PF00909">
    <property type="entry name" value="Ammonium_transp"/>
    <property type="match status" value="1"/>
</dbReference>
<evidence type="ECO:0000256" key="2">
    <source>
        <dbReference type="ARBA" id="ARBA00011036"/>
    </source>
</evidence>
<keyword evidence="5 6" id="KW-0472">Membrane</keyword>
<evidence type="ECO:0000313" key="9">
    <source>
        <dbReference type="Proteomes" id="UP000242638"/>
    </source>
</evidence>
<feature type="transmembrane region" description="Helical" evidence="6">
    <location>
        <begin position="448"/>
        <end position="472"/>
    </location>
</feature>
<feature type="transmembrane region" description="Helical" evidence="6">
    <location>
        <begin position="510"/>
        <end position="529"/>
    </location>
</feature>
<evidence type="ECO:0000256" key="6">
    <source>
        <dbReference type="SAM" id="Phobius"/>
    </source>
</evidence>
<feature type="transmembrane region" description="Helical" evidence="6">
    <location>
        <begin position="353"/>
        <end position="373"/>
    </location>
</feature>
<comment type="similarity">
    <text evidence="2">Belongs to the ammonium transporter (TC 2.A.49) family. Rh subfamily.</text>
</comment>
<dbReference type="Proteomes" id="UP000242638">
    <property type="component" value="Unassembled WGS sequence"/>
</dbReference>
<organism evidence="8 9">
    <name type="scientific">Poecilia reticulata</name>
    <name type="common">Guppy</name>
    <name type="synonym">Acanthophacelus reticulatus</name>
    <dbReference type="NCBI Taxonomy" id="8081"/>
    <lineage>
        <taxon>Eukaryota</taxon>
        <taxon>Metazoa</taxon>
        <taxon>Chordata</taxon>
        <taxon>Craniata</taxon>
        <taxon>Vertebrata</taxon>
        <taxon>Euteleostomi</taxon>
        <taxon>Actinopterygii</taxon>
        <taxon>Neopterygii</taxon>
        <taxon>Teleostei</taxon>
        <taxon>Neoteleostei</taxon>
        <taxon>Acanthomorphata</taxon>
        <taxon>Ovalentaria</taxon>
        <taxon>Atherinomorphae</taxon>
        <taxon>Cyprinodontiformes</taxon>
        <taxon>Poeciliidae</taxon>
        <taxon>Poeciliinae</taxon>
        <taxon>Poecilia</taxon>
    </lineage>
</organism>
<reference evidence="8" key="2">
    <citation type="submission" date="2025-08" db="UniProtKB">
        <authorList>
            <consortium name="Ensembl"/>
        </authorList>
    </citation>
    <scope>IDENTIFICATION</scope>
    <source>
        <strain evidence="8">Guanapo</strain>
    </source>
</reference>
<keyword evidence="9" id="KW-1185">Reference proteome</keyword>
<evidence type="ECO:0000256" key="3">
    <source>
        <dbReference type="ARBA" id="ARBA00022692"/>
    </source>
</evidence>
<sequence length="531" mass="59624">MYFIFVKVIAPVCIKLIIFSELITFFFLFTLKIFVTILKKIDTDCLPVQQLIKSCAGCTQFQTVVATDYESEVKELRRKQTATPQMAPQYAPSLRSRLAPLLLIVQTGFIIIAALCFETKETNKLDRKPFLHFYPEFQDVNVMVILGFGFLCTFPLRYGFSGSGFNLLVAVIATQWALILNGIDSWYSTKIIRIDLKSIIKAELCAVSALISIGSVLGKTNPVQLTLIALLEVTGFVLNEWLLQTLLKVRPPNSIMLLHVFGALFGLMLTWILYRDGSKQGFEKEKFDKKSGLFSMLGVVFLWMFWPSFNSVLVVDDRTRLEAVCSTYLALAISAVTAAALAVLSSPRGKLNLIQMQSCILAGGAAVGVSVSVVQQPWEAMALGFTAAILSTLGYRYLKSHLLIAFECHDTCAALSTHGLPGLLGWLAQLVLQIKYCDDHTVAVRFAVFHICTLFTTVSLSLSMGTLTAFLLKWKFWRPPQNKKCFDDQAFWEVFTHKSQRKKNIRNNNIHFYSANLMFCVLQFPNLVVRK</sequence>
<feature type="transmembrane region" description="Helical" evidence="6">
    <location>
        <begin position="294"/>
        <end position="315"/>
    </location>
</feature>
<name>A0A3P9N4B9_POERE</name>
<dbReference type="GO" id="GO:0008519">
    <property type="term" value="F:ammonium channel activity"/>
    <property type="evidence" value="ECO:0007669"/>
    <property type="project" value="InterPro"/>
</dbReference>
<keyword evidence="3 6" id="KW-0812">Transmembrane</keyword>
<feature type="transmembrane region" description="Helical" evidence="6">
    <location>
        <begin position="327"/>
        <end position="347"/>
    </location>
</feature>
<evidence type="ECO:0000256" key="4">
    <source>
        <dbReference type="ARBA" id="ARBA00022989"/>
    </source>
</evidence>
<dbReference type="AlphaFoldDB" id="A0A3P9N4B9"/>
<feature type="transmembrane region" description="Helical" evidence="6">
    <location>
        <begin position="98"/>
        <end position="119"/>
    </location>
</feature>
<dbReference type="STRING" id="8081.ENSPREP00000004367"/>
<proteinExistence type="inferred from homology"/>
<dbReference type="InterPro" id="IPR029020">
    <property type="entry name" value="Ammonium/urea_transptr"/>
</dbReference>
<dbReference type="Gene3D" id="1.10.3430.10">
    <property type="entry name" value="Ammonium transporter AmtB like domains"/>
    <property type="match status" value="1"/>
</dbReference>
<dbReference type="FunFam" id="1.10.3430.10:FF:000009">
    <property type="entry name" value="Blood group Rh(D) polypeptide"/>
    <property type="match status" value="1"/>
</dbReference>
<dbReference type="PANTHER" id="PTHR11730:SF120">
    <property type="entry name" value="RH BLOOD GROUP, D ANTIGEN"/>
    <property type="match status" value="1"/>
</dbReference>
<dbReference type="SUPFAM" id="SSF111352">
    <property type="entry name" value="Ammonium transporter"/>
    <property type="match status" value="1"/>
</dbReference>
<feature type="transmembrane region" description="Helical" evidence="6">
    <location>
        <begin position="164"/>
        <end position="187"/>
    </location>
</feature>
<dbReference type="Ensembl" id="ENSPRET00000004428.1">
    <property type="protein sequence ID" value="ENSPREP00000004367.1"/>
    <property type="gene ID" value="ENSPREG00000003064.1"/>
</dbReference>
<evidence type="ECO:0000256" key="5">
    <source>
        <dbReference type="ARBA" id="ARBA00023136"/>
    </source>
</evidence>
<dbReference type="Bgee" id="ENSPREG00000003064">
    <property type="expression patterns" value="Expressed in head"/>
</dbReference>
<dbReference type="InterPro" id="IPR024041">
    <property type="entry name" value="NH4_transpt_AmtB-like_dom"/>
</dbReference>
<dbReference type="PANTHER" id="PTHR11730">
    <property type="entry name" value="AMMONIUM TRANSPORTER"/>
    <property type="match status" value="1"/>
</dbReference>
<evidence type="ECO:0000259" key="7">
    <source>
        <dbReference type="Pfam" id="PF00909"/>
    </source>
</evidence>
<dbReference type="GO" id="GO:0097272">
    <property type="term" value="P:ammonium homeostasis"/>
    <property type="evidence" value="ECO:0007669"/>
    <property type="project" value="TreeGrafter"/>
</dbReference>
<dbReference type="GO" id="GO:0005886">
    <property type="term" value="C:plasma membrane"/>
    <property type="evidence" value="ECO:0007669"/>
    <property type="project" value="TreeGrafter"/>
</dbReference>
<evidence type="ECO:0000313" key="8">
    <source>
        <dbReference type="Ensembl" id="ENSPREP00000004367.1"/>
    </source>
</evidence>